<evidence type="ECO:0000313" key="2">
    <source>
        <dbReference type="Proteomes" id="UP000828941"/>
    </source>
</evidence>
<dbReference type="EMBL" id="CM039426">
    <property type="protein sequence ID" value="KAI4357434.1"/>
    <property type="molecule type" value="Genomic_DNA"/>
</dbReference>
<dbReference type="Proteomes" id="UP000828941">
    <property type="component" value="Chromosome 1"/>
</dbReference>
<organism evidence="1 2">
    <name type="scientific">Bauhinia variegata</name>
    <name type="common">Purple orchid tree</name>
    <name type="synonym">Phanera variegata</name>
    <dbReference type="NCBI Taxonomy" id="167791"/>
    <lineage>
        <taxon>Eukaryota</taxon>
        <taxon>Viridiplantae</taxon>
        <taxon>Streptophyta</taxon>
        <taxon>Embryophyta</taxon>
        <taxon>Tracheophyta</taxon>
        <taxon>Spermatophyta</taxon>
        <taxon>Magnoliopsida</taxon>
        <taxon>eudicotyledons</taxon>
        <taxon>Gunneridae</taxon>
        <taxon>Pentapetalae</taxon>
        <taxon>rosids</taxon>
        <taxon>fabids</taxon>
        <taxon>Fabales</taxon>
        <taxon>Fabaceae</taxon>
        <taxon>Cercidoideae</taxon>
        <taxon>Cercideae</taxon>
        <taxon>Bauhiniinae</taxon>
        <taxon>Bauhinia</taxon>
    </lineage>
</organism>
<keyword evidence="2" id="KW-1185">Reference proteome</keyword>
<name>A0ACB9Q8R7_BAUVA</name>
<evidence type="ECO:0000313" key="1">
    <source>
        <dbReference type="EMBL" id="KAI4357434.1"/>
    </source>
</evidence>
<sequence>MTDEDKAECERLFKRFDQNGDGKISLSEMAEAFKAFGTTASTEEVQRRMTEMDKDGDGFLSFEEVWEFNTANPSLMKEVMKKL</sequence>
<proteinExistence type="predicted"/>
<protein>
    <submittedName>
        <fullName evidence="1">Uncharacterized protein</fullName>
    </submittedName>
</protein>
<reference evidence="1 2" key="1">
    <citation type="journal article" date="2022" name="DNA Res.">
        <title>Chromosomal-level genome assembly of the orchid tree Bauhinia variegata (Leguminosae; Cercidoideae) supports the allotetraploid origin hypothesis of Bauhinia.</title>
        <authorList>
            <person name="Zhong Y."/>
            <person name="Chen Y."/>
            <person name="Zheng D."/>
            <person name="Pang J."/>
            <person name="Liu Y."/>
            <person name="Luo S."/>
            <person name="Meng S."/>
            <person name="Qian L."/>
            <person name="Wei D."/>
            <person name="Dai S."/>
            <person name="Zhou R."/>
        </authorList>
    </citation>
    <scope>NUCLEOTIDE SEQUENCE [LARGE SCALE GENOMIC DNA]</scope>
    <source>
        <strain evidence="1">BV-YZ2020</strain>
    </source>
</reference>
<gene>
    <name evidence="1" type="ORF">L6164_001382</name>
</gene>
<accession>A0ACB9Q8R7</accession>
<comment type="caution">
    <text evidence="1">The sequence shown here is derived from an EMBL/GenBank/DDBJ whole genome shotgun (WGS) entry which is preliminary data.</text>
</comment>